<dbReference type="Pfam" id="PF01753">
    <property type="entry name" value="zf-MYND"/>
    <property type="match status" value="1"/>
</dbReference>
<dbReference type="PROSITE" id="PS01360">
    <property type="entry name" value="ZF_MYND_1"/>
    <property type="match status" value="1"/>
</dbReference>
<feature type="domain" description="SET" evidence="6">
    <location>
        <begin position="72"/>
        <end position="324"/>
    </location>
</feature>
<reference evidence="8" key="1">
    <citation type="submission" date="2023-03" db="EMBL/GenBank/DDBJ databases">
        <title>Mating type loci evolution in Malassezia.</title>
        <authorList>
            <person name="Coelho M.A."/>
        </authorList>
    </citation>
    <scope>NUCLEOTIDE SEQUENCE</scope>
    <source>
        <strain evidence="8">CBS 7876</strain>
    </source>
</reference>
<dbReference type="AlphaFoldDB" id="A0AAF0DZN0"/>
<dbReference type="SUPFAM" id="SSF82199">
    <property type="entry name" value="SET domain"/>
    <property type="match status" value="2"/>
</dbReference>
<evidence type="ECO:0000259" key="7">
    <source>
        <dbReference type="PROSITE" id="PS50865"/>
    </source>
</evidence>
<keyword evidence="2 4" id="KW-0863">Zinc-finger</keyword>
<protein>
    <submittedName>
        <fullName evidence="8">Uncharacterized protein</fullName>
    </submittedName>
</protein>
<gene>
    <name evidence="8" type="ORF">MOBT1_002271</name>
</gene>
<feature type="domain" description="MYND-type" evidence="7">
    <location>
        <begin position="120"/>
        <end position="160"/>
    </location>
</feature>
<dbReference type="CDD" id="cd20071">
    <property type="entry name" value="SET_SMYD"/>
    <property type="match status" value="1"/>
</dbReference>
<feature type="compositionally biased region" description="Low complexity" evidence="5">
    <location>
        <begin position="44"/>
        <end position="56"/>
    </location>
</feature>
<evidence type="ECO:0000256" key="4">
    <source>
        <dbReference type="PROSITE-ProRule" id="PRU00134"/>
    </source>
</evidence>
<dbReference type="Gene3D" id="6.10.140.2220">
    <property type="match status" value="1"/>
</dbReference>
<dbReference type="EMBL" id="CP119937">
    <property type="protein sequence ID" value="WFD03578.1"/>
    <property type="molecule type" value="Genomic_DNA"/>
</dbReference>
<dbReference type="PANTHER" id="PTHR12197">
    <property type="entry name" value="HISTONE-LYSINE N-METHYLTRANSFERASE SMYD"/>
    <property type="match status" value="1"/>
</dbReference>
<evidence type="ECO:0000313" key="9">
    <source>
        <dbReference type="Proteomes" id="UP001214603"/>
    </source>
</evidence>
<dbReference type="InterPro" id="IPR050869">
    <property type="entry name" value="H3K4_H4K5_MeTrfase"/>
</dbReference>
<evidence type="ECO:0000313" key="8">
    <source>
        <dbReference type="EMBL" id="WFD03578.1"/>
    </source>
</evidence>
<dbReference type="InterPro" id="IPR002893">
    <property type="entry name" value="Znf_MYND"/>
</dbReference>
<organism evidence="8 9">
    <name type="scientific">Malassezia obtusa</name>
    <dbReference type="NCBI Taxonomy" id="76774"/>
    <lineage>
        <taxon>Eukaryota</taxon>
        <taxon>Fungi</taxon>
        <taxon>Dikarya</taxon>
        <taxon>Basidiomycota</taxon>
        <taxon>Ustilaginomycotina</taxon>
        <taxon>Malasseziomycetes</taxon>
        <taxon>Malasseziales</taxon>
        <taxon>Malasseziaceae</taxon>
        <taxon>Malassezia</taxon>
    </lineage>
</organism>
<dbReference type="GO" id="GO:0005634">
    <property type="term" value="C:nucleus"/>
    <property type="evidence" value="ECO:0007669"/>
    <property type="project" value="TreeGrafter"/>
</dbReference>
<feature type="compositionally biased region" description="Basic and acidic residues" evidence="5">
    <location>
        <begin position="25"/>
        <end position="43"/>
    </location>
</feature>
<evidence type="ECO:0000256" key="3">
    <source>
        <dbReference type="ARBA" id="ARBA00022833"/>
    </source>
</evidence>
<keyword evidence="9" id="KW-1185">Reference proteome</keyword>
<feature type="region of interest" description="Disordered" evidence="5">
    <location>
        <begin position="1"/>
        <end position="66"/>
    </location>
</feature>
<dbReference type="Pfam" id="PF00856">
    <property type="entry name" value="SET"/>
    <property type="match status" value="1"/>
</dbReference>
<keyword evidence="3" id="KW-0862">Zinc</keyword>
<sequence>MSFAALKERRAARDARWRTRGPLSPEERGSCGRDDEALAEDRASAAGLAAEQNGAAHNDQPAPYIPTQLADAPLSVAATRDEGRGLRRAADAPAAKQGNELLAVEPQVSVLSASQVAVRCHYCFRQQTPLQRCSRCKYARYCSEACQRHAWTGTRHRDECAALQRWYAAAQSAGHAGADPGAPVRALAQLVWQRHKHGTDSAWWRDVASMQTHRADLSDAQLAECAELAFHVAQFVSPDALPKYGFANARALLDLVCAYRINAFTLADAQLDPIGVSISVPVALCNHACEPNAVVVFPVAGQRTMRVVAIRPIEPGEEIRTSYVDLAETHAQRQATLQERYLFRCTCALCRRGERPPRSWTDPRTAFWCRTPSCTGWAAMPDWRRLPLDEESVATGPCNRCGQTSTVHGAHAIHERWSAAEALAAKTQTAMRGDAKGLPIADVLPTVYWLSTLVPPSNALLWTLLHAAHVLAIEQQRFPEATQLALVLCAGMQAPGARSEQSTLYPLGHPLRAVLLATLGKLLLHESPPCAPLLARIAPLPSDRGVQLALAKQALIQALDEAKIGFGTAVDGGEVAADIRDALQTLEQEQAALARSL</sequence>
<evidence type="ECO:0000256" key="2">
    <source>
        <dbReference type="ARBA" id="ARBA00022771"/>
    </source>
</evidence>
<dbReference type="PANTHER" id="PTHR12197:SF251">
    <property type="entry name" value="EG:BACR7C10.4 PROTEIN"/>
    <property type="match status" value="1"/>
</dbReference>
<dbReference type="PROSITE" id="PS50280">
    <property type="entry name" value="SET"/>
    <property type="match status" value="1"/>
</dbReference>
<evidence type="ECO:0000259" key="6">
    <source>
        <dbReference type="PROSITE" id="PS50280"/>
    </source>
</evidence>
<dbReference type="InterPro" id="IPR046341">
    <property type="entry name" value="SET_dom_sf"/>
</dbReference>
<dbReference type="PROSITE" id="PS50865">
    <property type="entry name" value="ZF_MYND_2"/>
    <property type="match status" value="1"/>
</dbReference>
<dbReference type="GO" id="GO:0008270">
    <property type="term" value="F:zinc ion binding"/>
    <property type="evidence" value="ECO:0007669"/>
    <property type="project" value="UniProtKB-KW"/>
</dbReference>
<keyword evidence="1" id="KW-0479">Metal-binding</keyword>
<name>A0AAF0DZN0_9BASI</name>
<dbReference type="Gene3D" id="2.170.270.10">
    <property type="entry name" value="SET domain"/>
    <property type="match status" value="1"/>
</dbReference>
<feature type="compositionally biased region" description="Basic and acidic residues" evidence="5">
    <location>
        <begin position="1"/>
        <end position="17"/>
    </location>
</feature>
<accession>A0AAF0DZN0</accession>
<evidence type="ECO:0000256" key="5">
    <source>
        <dbReference type="SAM" id="MobiDB-lite"/>
    </source>
</evidence>
<dbReference type="Proteomes" id="UP001214603">
    <property type="component" value="Chromosome 4"/>
</dbReference>
<proteinExistence type="predicted"/>
<dbReference type="Gene3D" id="1.10.220.160">
    <property type="match status" value="1"/>
</dbReference>
<evidence type="ECO:0000256" key="1">
    <source>
        <dbReference type="ARBA" id="ARBA00022723"/>
    </source>
</evidence>
<dbReference type="InterPro" id="IPR001214">
    <property type="entry name" value="SET_dom"/>
</dbReference>